<evidence type="ECO:0000313" key="1">
    <source>
        <dbReference type="EMBL" id="JAD20470.1"/>
    </source>
</evidence>
<organism evidence="1">
    <name type="scientific">Arundo donax</name>
    <name type="common">Giant reed</name>
    <name type="synonym">Donax arundinaceus</name>
    <dbReference type="NCBI Taxonomy" id="35708"/>
    <lineage>
        <taxon>Eukaryota</taxon>
        <taxon>Viridiplantae</taxon>
        <taxon>Streptophyta</taxon>
        <taxon>Embryophyta</taxon>
        <taxon>Tracheophyta</taxon>
        <taxon>Spermatophyta</taxon>
        <taxon>Magnoliopsida</taxon>
        <taxon>Liliopsida</taxon>
        <taxon>Poales</taxon>
        <taxon>Poaceae</taxon>
        <taxon>PACMAD clade</taxon>
        <taxon>Arundinoideae</taxon>
        <taxon>Arundineae</taxon>
        <taxon>Arundo</taxon>
    </lineage>
</organism>
<proteinExistence type="predicted"/>
<accession>A0A0A8Y4Q1</accession>
<name>A0A0A8Y4Q1_ARUDO</name>
<reference evidence="1" key="2">
    <citation type="journal article" date="2015" name="Data Brief">
        <title>Shoot transcriptome of the giant reed, Arundo donax.</title>
        <authorList>
            <person name="Barrero R.A."/>
            <person name="Guerrero F.D."/>
            <person name="Moolhuijzen P."/>
            <person name="Goolsby J.A."/>
            <person name="Tidwell J."/>
            <person name="Bellgard S.E."/>
            <person name="Bellgard M.I."/>
        </authorList>
    </citation>
    <scope>NUCLEOTIDE SEQUENCE</scope>
    <source>
        <tissue evidence="1">Shoot tissue taken approximately 20 cm above the soil surface</tissue>
    </source>
</reference>
<dbReference type="EMBL" id="GBRH01277425">
    <property type="protein sequence ID" value="JAD20470.1"/>
    <property type="molecule type" value="Transcribed_RNA"/>
</dbReference>
<sequence length="49" mass="5388">MMAYPTATICPKKEITQNYSNTLNIPIQGPKSVSGTHELIPAQFHSNQS</sequence>
<dbReference type="AlphaFoldDB" id="A0A0A8Y4Q1"/>
<protein>
    <submittedName>
        <fullName evidence="1">Uncharacterized protein</fullName>
    </submittedName>
</protein>
<reference evidence="1" key="1">
    <citation type="submission" date="2014-09" db="EMBL/GenBank/DDBJ databases">
        <authorList>
            <person name="Magalhaes I.L.F."/>
            <person name="Oliveira U."/>
            <person name="Santos F.R."/>
            <person name="Vidigal T.H.D.A."/>
            <person name="Brescovit A.D."/>
            <person name="Santos A.J."/>
        </authorList>
    </citation>
    <scope>NUCLEOTIDE SEQUENCE</scope>
    <source>
        <tissue evidence="1">Shoot tissue taken approximately 20 cm above the soil surface</tissue>
    </source>
</reference>